<dbReference type="Proteomes" id="UP000254437">
    <property type="component" value="Unassembled WGS sequence"/>
</dbReference>
<protein>
    <submittedName>
        <fullName evidence="1">Uncharacterized protein</fullName>
    </submittedName>
</protein>
<evidence type="ECO:0000313" key="1">
    <source>
        <dbReference type="EMBL" id="STZ55719.1"/>
    </source>
</evidence>
<sequence>MRMVFILLRLTNQMFSTGFAGLFLHAHKN</sequence>
<proteinExistence type="predicted"/>
<name>A0A378T4J0_MORLA</name>
<reference evidence="1 2" key="1">
    <citation type="submission" date="2018-06" db="EMBL/GenBank/DDBJ databases">
        <authorList>
            <consortium name="Pathogen Informatics"/>
            <person name="Doyle S."/>
        </authorList>
    </citation>
    <scope>NUCLEOTIDE SEQUENCE [LARGE SCALE GENOMIC DNA]</scope>
    <source>
        <strain evidence="1 2">NCTC10359</strain>
    </source>
</reference>
<evidence type="ECO:0000313" key="2">
    <source>
        <dbReference type="Proteomes" id="UP000254437"/>
    </source>
</evidence>
<accession>A0A378T4J0</accession>
<organism evidence="1 2">
    <name type="scientific">Moraxella lacunata</name>
    <dbReference type="NCBI Taxonomy" id="477"/>
    <lineage>
        <taxon>Bacteria</taxon>
        <taxon>Pseudomonadati</taxon>
        <taxon>Pseudomonadota</taxon>
        <taxon>Gammaproteobacteria</taxon>
        <taxon>Moraxellales</taxon>
        <taxon>Moraxellaceae</taxon>
        <taxon>Moraxella</taxon>
    </lineage>
</organism>
<dbReference type="EMBL" id="UGQU01000001">
    <property type="protein sequence ID" value="STZ55719.1"/>
    <property type="molecule type" value="Genomic_DNA"/>
</dbReference>
<gene>
    <name evidence="1" type="ORF">NCTC10359_00315</name>
</gene>
<dbReference type="AlphaFoldDB" id="A0A378T4J0"/>